<gene>
    <name evidence="4" type="ORF">MG293_001090</name>
</gene>
<accession>A0AAD4UQT4</accession>
<evidence type="ECO:0000313" key="4">
    <source>
        <dbReference type="EMBL" id="KAI4548760.1"/>
    </source>
</evidence>
<keyword evidence="1" id="KW-1015">Disulfide bond</keyword>
<dbReference type="InterPro" id="IPR036056">
    <property type="entry name" value="Fibrinogen-like_C"/>
</dbReference>
<evidence type="ECO:0000313" key="5">
    <source>
        <dbReference type="Proteomes" id="UP001214576"/>
    </source>
</evidence>
<feature type="region of interest" description="Disordered" evidence="2">
    <location>
        <begin position="358"/>
        <end position="392"/>
    </location>
</feature>
<evidence type="ECO:0000256" key="1">
    <source>
        <dbReference type="ARBA" id="ARBA00023157"/>
    </source>
</evidence>
<comment type="caution">
    <text evidence="4">The sequence shown here is derived from an EMBL/GenBank/DDBJ whole genome shotgun (WGS) entry which is preliminary data.</text>
</comment>
<dbReference type="PANTHER" id="PTHR16146">
    <property type="entry name" value="INTELECTIN"/>
    <property type="match status" value="1"/>
</dbReference>
<feature type="compositionally biased region" description="Basic and acidic residues" evidence="2">
    <location>
        <begin position="380"/>
        <end position="390"/>
    </location>
</feature>
<dbReference type="PANTHER" id="PTHR16146:SF46">
    <property type="entry name" value="INTELECTIN-1A-RELATED"/>
    <property type="match status" value="1"/>
</dbReference>
<evidence type="ECO:0000256" key="3">
    <source>
        <dbReference type="SAM" id="Phobius"/>
    </source>
</evidence>
<evidence type="ECO:0000256" key="2">
    <source>
        <dbReference type="SAM" id="MobiDB-lite"/>
    </source>
</evidence>
<protein>
    <submittedName>
        <fullName evidence="4">Uncharacterized protein</fullName>
    </submittedName>
</protein>
<proteinExistence type="predicted"/>
<organism evidence="4 5">
    <name type="scientific">Ovis ammon polii</name>
    <dbReference type="NCBI Taxonomy" id="230172"/>
    <lineage>
        <taxon>Eukaryota</taxon>
        <taxon>Metazoa</taxon>
        <taxon>Chordata</taxon>
        <taxon>Craniata</taxon>
        <taxon>Vertebrata</taxon>
        <taxon>Euteleostomi</taxon>
        <taxon>Mammalia</taxon>
        <taxon>Eutheria</taxon>
        <taxon>Laurasiatheria</taxon>
        <taxon>Artiodactyla</taxon>
        <taxon>Ruminantia</taxon>
        <taxon>Pecora</taxon>
        <taxon>Bovidae</taxon>
        <taxon>Caprinae</taxon>
        <taxon>Ovis</taxon>
    </lineage>
</organism>
<keyword evidence="3" id="KW-1133">Transmembrane helix</keyword>
<dbReference type="SUPFAM" id="SSF56496">
    <property type="entry name" value="Fibrinogen C-terminal domain-like"/>
    <property type="match status" value="1"/>
</dbReference>
<dbReference type="GO" id="GO:0005615">
    <property type="term" value="C:extracellular space"/>
    <property type="evidence" value="ECO:0007669"/>
    <property type="project" value="TreeGrafter"/>
</dbReference>
<name>A0AAD4UQT4_OVIAM</name>
<keyword evidence="3" id="KW-0812">Transmembrane</keyword>
<sequence length="409" mass="45647">MVGNRWSSQQGNRADYPEGDGNWANYNTFGSAEATTSDDYKKYLVKYGAEKCWTDNSPAIPVDYDFGDAEKTASYYSPDGQRNFFHLVEFQYLQNSSKVEFPSGVGRLTMSAYLSWLLRSTRGGAQGGAHPDIQNPGYYDIQAQDLGIWHVPNKSPLQHWRNSSLLRFSLGRGLIGRILDSPGLTQATLLLTVCSLSGCQSQCALMPRAVAVGCLMARGRMIREPLGCSGSELSRSVKGDADLENRLMDTVGDGAGDELKKSNIKTCFTFLFILVSIVILLVALFLGTLTCFCVWRRKRKQSRTIPEVLTVYEDVNTMRTRRNQEQKPPGEGNTIYSMIQSQASASTSQDNANTLYSLVQTPRKTGSKKTKRSPSFSKTIYEEVGKRTSKAENPARLSRRELENFWIYS</sequence>
<dbReference type="Proteomes" id="UP001214576">
    <property type="component" value="Unassembled WGS sequence"/>
</dbReference>
<dbReference type="GO" id="GO:0070492">
    <property type="term" value="F:oligosaccharide binding"/>
    <property type="evidence" value="ECO:0007669"/>
    <property type="project" value="TreeGrafter"/>
</dbReference>
<keyword evidence="5" id="KW-1185">Reference proteome</keyword>
<dbReference type="AlphaFoldDB" id="A0AAD4UQT4"/>
<reference evidence="4" key="1">
    <citation type="submission" date="2022-03" db="EMBL/GenBank/DDBJ databases">
        <title>Genomic analyses of argali, domestic sheep and their hybrids provide insights into chromosomal evolution, heterosis and genetic basis of agronomic traits.</title>
        <authorList>
            <person name="Li M."/>
        </authorList>
    </citation>
    <scope>NUCLEOTIDE SEQUENCE</scope>
    <source>
        <strain evidence="4">CAU-MHL-2022a</strain>
        <tissue evidence="4">Skin</tissue>
    </source>
</reference>
<feature type="transmembrane region" description="Helical" evidence="3">
    <location>
        <begin position="270"/>
        <end position="295"/>
    </location>
</feature>
<dbReference type="EMBL" id="JAKZEL010000001">
    <property type="protein sequence ID" value="KAI4548760.1"/>
    <property type="molecule type" value="Genomic_DNA"/>
</dbReference>
<keyword evidence="3" id="KW-0472">Membrane</keyword>